<name>A0A4C1VT64_EUMVA</name>
<evidence type="ECO:0000313" key="1">
    <source>
        <dbReference type="EMBL" id="GBP41893.1"/>
    </source>
</evidence>
<dbReference type="OrthoDB" id="6610237at2759"/>
<gene>
    <name evidence="1" type="ORF">EVAR_86864_1</name>
</gene>
<accession>A0A4C1VT64</accession>
<organism evidence="1 2">
    <name type="scientific">Eumeta variegata</name>
    <name type="common">Bagworm moth</name>
    <name type="synonym">Eumeta japonica</name>
    <dbReference type="NCBI Taxonomy" id="151549"/>
    <lineage>
        <taxon>Eukaryota</taxon>
        <taxon>Metazoa</taxon>
        <taxon>Ecdysozoa</taxon>
        <taxon>Arthropoda</taxon>
        <taxon>Hexapoda</taxon>
        <taxon>Insecta</taxon>
        <taxon>Pterygota</taxon>
        <taxon>Neoptera</taxon>
        <taxon>Endopterygota</taxon>
        <taxon>Lepidoptera</taxon>
        <taxon>Glossata</taxon>
        <taxon>Ditrysia</taxon>
        <taxon>Tineoidea</taxon>
        <taxon>Psychidae</taxon>
        <taxon>Oiketicinae</taxon>
        <taxon>Eumeta</taxon>
    </lineage>
</organism>
<proteinExistence type="predicted"/>
<sequence length="668" mass="74353">MRKECIFTLTRSTRSQNAANASHQRPIEDSKPDRPSALSILKVSVSKEISNKWISCFARARAQGVHTSGATRGDGSMQALAAAAALVPYDSALFVVTDAPAADAHRLPSALKALVEKRLKVYTIWTDPLVNAPETESALADFRKISRHTEGDVLPYALQVMNMNAARLASELGDWGMDTARARGARLNANIDNEQLETLLVRRGGGDASSLGIPVETGVKALRVLIEGAVEHAVLYPPNDGHPTQRQMDKLVNYFTDFSPPDRSIQRELHTTVLPQIKNLLPEPEGHGADIPRSHVRRGVPIPDTVMATANKWASIWDYLLAKLLIIDSTVGDSDRPDIDLRRLQRLSVLPAGTTHPAIREPTAGTWHLSVRCDTCDYRLTVRAKALISADASLLPEHGDRGGSRTVGRHPTTLGEKLPYRMQRAMAVRWLRTTPRKPNGNGFDADRRVNCRPMGLFIRIASSSSVRVSESKSIDAKCWHRDGDEGRQWLPTSPDQSRRTLAQQCTRGRYSTPMRKKLSLLAQIRRGLMRTGANHKGCSIVSRSFGRSAGDLKSVECASRGTLTVTCPTYFMLRCPWSSYVSTFSRDYKSGPSSPSMRRRASFAETKESLFVKPNSLRLSNYECDLFNIRDHRFITTYIRYVKRVGHYGNVEDLKDIWPKYNSKQATL</sequence>
<keyword evidence="2" id="KW-1185">Reference proteome</keyword>
<dbReference type="Proteomes" id="UP000299102">
    <property type="component" value="Unassembled WGS sequence"/>
</dbReference>
<reference evidence="1 2" key="1">
    <citation type="journal article" date="2019" name="Commun. Biol.">
        <title>The bagworm genome reveals a unique fibroin gene that provides high tensile strength.</title>
        <authorList>
            <person name="Kono N."/>
            <person name="Nakamura H."/>
            <person name="Ohtoshi R."/>
            <person name="Tomita M."/>
            <person name="Numata K."/>
            <person name="Arakawa K."/>
        </authorList>
    </citation>
    <scope>NUCLEOTIDE SEQUENCE [LARGE SCALE GENOMIC DNA]</scope>
</reference>
<comment type="caution">
    <text evidence="1">The sequence shown here is derived from an EMBL/GenBank/DDBJ whole genome shotgun (WGS) entry which is preliminary data.</text>
</comment>
<dbReference type="EMBL" id="BGZK01000407">
    <property type="protein sequence ID" value="GBP41893.1"/>
    <property type="molecule type" value="Genomic_DNA"/>
</dbReference>
<protein>
    <submittedName>
        <fullName evidence="1">Uncharacterized protein</fullName>
    </submittedName>
</protein>
<evidence type="ECO:0000313" key="2">
    <source>
        <dbReference type="Proteomes" id="UP000299102"/>
    </source>
</evidence>
<dbReference type="AlphaFoldDB" id="A0A4C1VT64"/>